<comment type="similarity">
    <text evidence="1">Belongs to the peptidase S49 family.</text>
</comment>
<evidence type="ECO:0000256" key="4">
    <source>
        <dbReference type="ARBA" id="ARBA00022825"/>
    </source>
</evidence>
<protein>
    <submittedName>
        <fullName evidence="6">S49 family peptidase</fullName>
        <ecNumber evidence="6">3.4.21.-</ecNumber>
    </submittedName>
</protein>
<name>A0ABW0H6S1_9HYPH</name>
<keyword evidence="4" id="KW-0720">Serine protease</keyword>
<keyword evidence="7" id="KW-1185">Reference proteome</keyword>
<dbReference type="RefSeq" id="WP_377006432.1">
    <property type="nucleotide sequence ID" value="NZ_JBHSLV010000007.1"/>
</dbReference>
<evidence type="ECO:0000313" key="7">
    <source>
        <dbReference type="Proteomes" id="UP001596104"/>
    </source>
</evidence>
<dbReference type="Pfam" id="PF01343">
    <property type="entry name" value="Peptidase_S49"/>
    <property type="match status" value="1"/>
</dbReference>
<evidence type="ECO:0000256" key="1">
    <source>
        <dbReference type="ARBA" id="ARBA00008683"/>
    </source>
</evidence>
<dbReference type="SUPFAM" id="SSF52096">
    <property type="entry name" value="ClpP/crotonase"/>
    <property type="match status" value="1"/>
</dbReference>
<keyword evidence="3 6" id="KW-0378">Hydrolase</keyword>
<sequence>MSLFLSRVAAELLNTPLAIDQARAHIMMQALGPRLFGKPVVIAGQPDLQPQAGLLPQRLDVRLQREGRNAFPVIDGVAVIEIEGALVHKGSWIGMDCGETSYEGLRTQIARARRDNAVRAAVFEVDSPGGAVSGVFETAADLARLSAEKPTMAILTSSACSAAYLLASQARRIVMPEFGFAGSIGAVVMHVDYSAMLDEAGVKVTLISSGAHKVDGNPFQQLSTEVADRIRADLDQVRSRFAEVVAGGRRKALTAKAAMATEAQVFSGREAVTLGLADAIGDPLEAFAAFRAEVSRL</sequence>
<dbReference type="PANTHER" id="PTHR33209:SF1">
    <property type="entry name" value="PEPTIDASE S49 DOMAIN-CONTAINING PROTEIN"/>
    <property type="match status" value="1"/>
</dbReference>
<dbReference type="Gene3D" id="3.90.226.10">
    <property type="entry name" value="2-enoyl-CoA Hydratase, Chain A, domain 1"/>
    <property type="match status" value="1"/>
</dbReference>
<dbReference type="EC" id="3.4.21.-" evidence="6"/>
<dbReference type="InterPro" id="IPR029045">
    <property type="entry name" value="ClpP/crotonase-like_dom_sf"/>
</dbReference>
<proteinExistence type="inferred from homology"/>
<dbReference type="PANTHER" id="PTHR33209">
    <property type="entry name" value="PROTEASE 4"/>
    <property type="match status" value="1"/>
</dbReference>
<organism evidence="6 7">
    <name type="scientific">Bosea vestrisii</name>
    <dbReference type="NCBI Taxonomy" id="151416"/>
    <lineage>
        <taxon>Bacteria</taxon>
        <taxon>Pseudomonadati</taxon>
        <taxon>Pseudomonadota</taxon>
        <taxon>Alphaproteobacteria</taxon>
        <taxon>Hyphomicrobiales</taxon>
        <taxon>Boseaceae</taxon>
        <taxon>Bosea</taxon>
    </lineage>
</organism>
<evidence type="ECO:0000256" key="2">
    <source>
        <dbReference type="ARBA" id="ARBA00022670"/>
    </source>
</evidence>
<dbReference type="InterPro" id="IPR002142">
    <property type="entry name" value="Peptidase_S49"/>
</dbReference>
<accession>A0ABW0H6S1</accession>
<feature type="domain" description="Peptidase S49" evidence="5">
    <location>
        <begin position="144"/>
        <end position="290"/>
    </location>
</feature>
<dbReference type="CDD" id="cd07022">
    <property type="entry name" value="S49_Sppa_36K_type"/>
    <property type="match status" value="1"/>
</dbReference>
<evidence type="ECO:0000313" key="6">
    <source>
        <dbReference type="EMBL" id="MFC5391629.1"/>
    </source>
</evidence>
<evidence type="ECO:0000259" key="5">
    <source>
        <dbReference type="Pfam" id="PF01343"/>
    </source>
</evidence>
<dbReference type="GO" id="GO:0016787">
    <property type="term" value="F:hydrolase activity"/>
    <property type="evidence" value="ECO:0007669"/>
    <property type="project" value="UniProtKB-KW"/>
</dbReference>
<dbReference type="Gene3D" id="6.20.330.10">
    <property type="match status" value="1"/>
</dbReference>
<reference evidence="7" key="1">
    <citation type="journal article" date="2019" name="Int. J. Syst. Evol. Microbiol.">
        <title>The Global Catalogue of Microorganisms (GCM) 10K type strain sequencing project: providing services to taxonomists for standard genome sequencing and annotation.</title>
        <authorList>
            <consortium name="The Broad Institute Genomics Platform"/>
            <consortium name="The Broad Institute Genome Sequencing Center for Infectious Disease"/>
            <person name="Wu L."/>
            <person name="Ma J."/>
        </authorList>
    </citation>
    <scope>NUCLEOTIDE SEQUENCE [LARGE SCALE GENOMIC DNA]</scope>
    <source>
        <strain evidence="7">CGMCC 1.16326</strain>
    </source>
</reference>
<dbReference type="Proteomes" id="UP001596104">
    <property type="component" value="Unassembled WGS sequence"/>
</dbReference>
<keyword evidence="2" id="KW-0645">Protease</keyword>
<dbReference type="InterPro" id="IPR033855">
    <property type="entry name" value="Protein_C"/>
</dbReference>
<evidence type="ECO:0000256" key="3">
    <source>
        <dbReference type="ARBA" id="ARBA00022801"/>
    </source>
</evidence>
<gene>
    <name evidence="6" type="ORF">ACFPPC_03120</name>
</gene>
<comment type="caution">
    <text evidence="6">The sequence shown here is derived from an EMBL/GenBank/DDBJ whole genome shotgun (WGS) entry which is preliminary data.</text>
</comment>
<dbReference type="EMBL" id="JBHSLV010000007">
    <property type="protein sequence ID" value="MFC5391629.1"/>
    <property type="molecule type" value="Genomic_DNA"/>
</dbReference>